<dbReference type="Gene3D" id="3.30.70.1340">
    <property type="entry name" value="MTH889-like domain"/>
    <property type="match status" value="1"/>
</dbReference>
<dbReference type="RefSeq" id="WP_267648038.1">
    <property type="nucleotide sequence ID" value="NZ_JANHGR010000003.1"/>
</dbReference>
<protein>
    <submittedName>
        <fullName evidence="1">DUF211 domain-containing protein</fullName>
    </submittedName>
</protein>
<keyword evidence="2" id="KW-1185">Reference proteome</keyword>
<organism evidence="1 2">
    <name type="scientific">Halolamina litorea</name>
    <dbReference type="NCBI Taxonomy" id="1515593"/>
    <lineage>
        <taxon>Archaea</taxon>
        <taxon>Methanobacteriati</taxon>
        <taxon>Methanobacteriota</taxon>
        <taxon>Stenosarchaea group</taxon>
        <taxon>Halobacteria</taxon>
        <taxon>Halobacteriales</taxon>
        <taxon>Haloferacaceae</taxon>
    </lineage>
</organism>
<gene>
    <name evidence="1" type="ORF">ACFSAU_13675</name>
</gene>
<dbReference type="Pfam" id="PF02680">
    <property type="entry name" value="DUF211"/>
    <property type="match status" value="1"/>
</dbReference>
<dbReference type="InterPro" id="IPR003831">
    <property type="entry name" value="DUF211"/>
</dbReference>
<dbReference type="Proteomes" id="UP001597139">
    <property type="component" value="Unassembled WGS sequence"/>
</dbReference>
<sequence>MNDLRRIVLDVLKPHDPSLLEFTDHVSGAESVAAATASLIELDKEVQNVKLTVEGDALDYNAVESAVDDLGGTVHSIDHVACGEYVAEDRRTPQDR</sequence>
<dbReference type="AlphaFoldDB" id="A0ABD6BUR9"/>
<evidence type="ECO:0000313" key="1">
    <source>
        <dbReference type="EMBL" id="MFD1568540.1"/>
    </source>
</evidence>
<evidence type="ECO:0000313" key="2">
    <source>
        <dbReference type="Proteomes" id="UP001597139"/>
    </source>
</evidence>
<proteinExistence type="predicted"/>
<dbReference type="SUPFAM" id="SSF160363">
    <property type="entry name" value="MTH889-like"/>
    <property type="match status" value="1"/>
</dbReference>
<comment type="caution">
    <text evidence="1">The sequence shown here is derived from an EMBL/GenBank/DDBJ whole genome shotgun (WGS) entry which is preliminary data.</text>
</comment>
<dbReference type="PANTHER" id="PTHR42240:SF1">
    <property type="entry name" value="DUF211 DOMAIN-CONTAINING PROTEIN"/>
    <property type="match status" value="1"/>
</dbReference>
<reference evidence="1 2" key="1">
    <citation type="journal article" date="2019" name="Int. J. Syst. Evol. Microbiol.">
        <title>The Global Catalogue of Microorganisms (GCM) 10K type strain sequencing project: providing services to taxonomists for standard genome sequencing and annotation.</title>
        <authorList>
            <consortium name="The Broad Institute Genomics Platform"/>
            <consortium name="The Broad Institute Genome Sequencing Center for Infectious Disease"/>
            <person name="Wu L."/>
            <person name="Ma J."/>
        </authorList>
    </citation>
    <scope>NUCLEOTIDE SEQUENCE [LARGE SCALE GENOMIC DNA]</scope>
    <source>
        <strain evidence="1 2">CGMCC 1.12859</strain>
    </source>
</reference>
<dbReference type="PANTHER" id="PTHR42240">
    <property type="entry name" value="DUF211 DOMAIN-CONTAINING PROTEIN"/>
    <property type="match status" value="1"/>
</dbReference>
<dbReference type="InterPro" id="IPR023129">
    <property type="entry name" value="MTH889-like_dom_sf"/>
</dbReference>
<name>A0ABD6BUR9_9EURY</name>
<accession>A0ABD6BUR9</accession>
<dbReference type="EMBL" id="JBHUCZ010000012">
    <property type="protein sequence ID" value="MFD1568540.1"/>
    <property type="molecule type" value="Genomic_DNA"/>
</dbReference>